<dbReference type="InterPro" id="IPR041700">
    <property type="entry name" value="OMP_b-brl_3"/>
</dbReference>
<evidence type="ECO:0000313" key="3">
    <source>
        <dbReference type="EMBL" id="TCV07418.1"/>
    </source>
</evidence>
<dbReference type="Proteomes" id="UP000295197">
    <property type="component" value="Unassembled WGS sequence"/>
</dbReference>
<keyword evidence="1" id="KW-0812">Transmembrane</keyword>
<keyword evidence="1" id="KW-1133">Transmembrane helix</keyword>
<evidence type="ECO:0000259" key="2">
    <source>
        <dbReference type="Pfam" id="PF14905"/>
    </source>
</evidence>
<name>A0A4R3VRG1_9SPHI</name>
<gene>
    <name evidence="3" type="ORF">EDC17_105318</name>
</gene>
<organism evidence="3 4">
    <name type="scientific">Sphingobacterium alimentarium</name>
    <dbReference type="NCBI Taxonomy" id="797292"/>
    <lineage>
        <taxon>Bacteria</taxon>
        <taxon>Pseudomonadati</taxon>
        <taxon>Bacteroidota</taxon>
        <taxon>Sphingobacteriia</taxon>
        <taxon>Sphingobacteriales</taxon>
        <taxon>Sphingobacteriaceae</taxon>
        <taxon>Sphingobacterium</taxon>
    </lineage>
</organism>
<dbReference type="InterPro" id="IPR008969">
    <property type="entry name" value="CarboxyPept-like_regulatory"/>
</dbReference>
<reference evidence="3 4" key="1">
    <citation type="submission" date="2019-03" db="EMBL/GenBank/DDBJ databases">
        <title>Genomic Encyclopedia of Type Strains, Phase IV (KMG-IV): sequencing the most valuable type-strain genomes for metagenomic binning, comparative biology and taxonomic classification.</title>
        <authorList>
            <person name="Goeker M."/>
        </authorList>
    </citation>
    <scope>NUCLEOTIDE SEQUENCE [LARGE SCALE GENOMIC DNA]</scope>
    <source>
        <strain evidence="3 4">DSM 22362</strain>
    </source>
</reference>
<sequence>MHFICYIEKQYFTYSFVSYSKRNILVYIGIVILITTHSLYAQTKITGAVRDTVGNPIKDVIVRLYTESDTSISITNALGIYRLPAGRSTQVRLSYNMLGYLSEQMSYQLDNNDVVLPDVILKKVAYQIQDVPVTRVVPMVVNGDTIQYNLEAFTFHKQTLLEDGLKKIPGFQISRDGSVYYNGYNIKKVKVNNTEFFGGDIITATKNLPVEYINNIQLIELTNKNDGAETGILDLQEKEKLLNINLKEDRKILHFGQLTFGGGTNQRYLGSFGINRFNDGNELSLLGSFNNTNTNLFSYGDIAGGRRSSSSVLEVGEFIDPEDGINTTSSLGFNLARKVGKQSRFNSSYSFINKQTDISGFSGMRSTYIGNVITKDEDYIEQHEDNLHRLRLFFDGKFENKDVLKIDGNVTYNIRSIFINKESVLSNSNLINMGTNKDSANQVIPIADIEVLYSKYFKKKDRKLVAQASAKTNNLKNREFVDEIYSVYSKFDPEYTDELNHQFIDQHNRNHANNISVSYVEPFFSHSVFEFRYEHDYNFIDAQRYVYNWMNGTTTYIIDSLTVDYGYRFNSNKIGILYQFIPNKKVKFNIGFAVQPIAMEGKVLNDTLSYNYDNINLVPTSNFNYKLSNNVDFQISYRGRNNQPSFLQIVPVVNNTNSRNVVIGNPELKAEFGHGLVTTLRAYIPVKMQYFETSFAYNYVKDKIVTDKKPVENTTIQQTTFRNAQGYYDYKFNYIFNTPFVTDNWMMELAGGLDYYNNLSFIEDRERKTKQYVFNQSLQLKYSLNNYIESVFNANYSRNKASYDIPFRTTINVETLFMGLGARGYVKDNFSLGFEMSQRYNEGYINKFMNVNQTMMNAFMEYTFLHNRTAMLRLQAYDLFDQNTQMGIYSEYIGNDVFEERKNRLGRYFMLSLNIRLQK</sequence>
<dbReference type="SUPFAM" id="SSF49464">
    <property type="entry name" value="Carboxypeptidase regulatory domain-like"/>
    <property type="match status" value="1"/>
</dbReference>
<keyword evidence="4" id="KW-1185">Reference proteome</keyword>
<accession>A0A4R3VRG1</accession>
<proteinExistence type="predicted"/>
<evidence type="ECO:0000313" key="4">
    <source>
        <dbReference type="Proteomes" id="UP000295197"/>
    </source>
</evidence>
<keyword evidence="1" id="KW-0472">Membrane</keyword>
<dbReference type="AlphaFoldDB" id="A0A4R3VRG1"/>
<dbReference type="SUPFAM" id="SSF56935">
    <property type="entry name" value="Porins"/>
    <property type="match status" value="1"/>
</dbReference>
<dbReference type="Pfam" id="PF14905">
    <property type="entry name" value="OMP_b-brl_3"/>
    <property type="match status" value="1"/>
</dbReference>
<protein>
    <submittedName>
        <fullName evidence="3">Outer membrane beta-barrel protein</fullName>
    </submittedName>
</protein>
<feature type="domain" description="Outer membrane protein beta-barrel" evidence="2">
    <location>
        <begin position="457"/>
        <end position="914"/>
    </location>
</feature>
<feature type="transmembrane region" description="Helical" evidence="1">
    <location>
        <begin position="24"/>
        <end position="41"/>
    </location>
</feature>
<evidence type="ECO:0000256" key="1">
    <source>
        <dbReference type="SAM" id="Phobius"/>
    </source>
</evidence>
<dbReference type="EMBL" id="SMBZ01000053">
    <property type="protein sequence ID" value="TCV07418.1"/>
    <property type="molecule type" value="Genomic_DNA"/>
</dbReference>
<comment type="caution">
    <text evidence="3">The sequence shown here is derived from an EMBL/GenBank/DDBJ whole genome shotgun (WGS) entry which is preliminary data.</text>
</comment>
<dbReference type="OrthoDB" id="1086219at2"/>